<dbReference type="PANTHER" id="PTHR43744:SF9">
    <property type="entry name" value="POLYGALACTURONAN_RHAMNOGALACTURONAN TRANSPORT SYSTEM PERMEASE PROTEIN YTCP"/>
    <property type="match status" value="1"/>
</dbReference>
<dbReference type="AlphaFoldDB" id="A0A4Q9DFM5"/>
<evidence type="ECO:0000256" key="7">
    <source>
        <dbReference type="RuleBase" id="RU363032"/>
    </source>
</evidence>
<feature type="transmembrane region" description="Helical" evidence="7">
    <location>
        <begin position="257"/>
        <end position="276"/>
    </location>
</feature>
<dbReference type="GO" id="GO:0005886">
    <property type="term" value="C:plasma membrane"/>
    <property type="evidence" value="ECO:0007669"/>
    <property type="project" value="UniProtKB-SubCell"/>
</dbReference>
<evidence type="ECO:0000313" key="10">
    <source>
        <dbReference type="Proteomes" id="UP000293142"/>
    </source>
</evidence>
<dbReference type="InterPro" id="IPR000515">
    <property type="entry name" value="MetI-like"/>
</dbReference>
<keyword evidence="10" id="KW-1185">Reference proteome</keyword>
<protein>
    <submittedName>
        <fullName evidence="9">Carbohydrate ABC transporter permease</fullName>
    </submittedName>
</protein>
<dbReference type="OrthoDB" id="2563390at2"/>
<dbReference type="Proteomes" id="UP000293142">
    <property type="component" value="Unassembled WGS sequence"/>
</dbReference>
<dbReference type="PROSITE" id="PS50928">
    <property type="entry name" value="ABC_TM1"/>
    <property type="match status" value="1"/>
</dbReference>
<evidence type="ECO:0000256" key="5">
    <source>
        <dbReference type="ARBA" id="ARBA00022989"/>
    </source>
</evidence>
<accession>A0A4Q9DFM5</accession>
<dbReference type="Gene3D" id="1.10.3720.10">
    <property type="entry name" value="MetI-like"/>
    <property type="match status" value="1"/>
</dbReference>
<dbReference type="EMBL" id="SIRE01000033">
    <property type="protein sequence ID" value="TBL70269.1"/>
    <property type="molecule type" value="Genomic_DNA"/>
</dbReference>
<dbReference type="CDD" id="cd06261">
    <property type="entry name" value="TM_PBP2"/>
    <property type="match status" value="1"/>
</dbReference>
<dbReference type="PANTHER" id="PTHR43744">
    <property type="entry name" value="ABC TRANSPORTER PERMEASE PROTEIN MG189-RELATED-RELATED"/>
    <property type="match status" value="1"/>
</dbReference>
<keyword evidence="6 7" id="KW-0472">Membrane</keyword>
<feature type="domain" description="ABC transmembrane type-1" evidence="8">
    <location>
        <begin position="73"/>
        <end position="276"/>
    </location>
</feature>
<evidence type="ECO:0000256" key="3">
    <source>
        <dbReference type="ARBA" id="ARBA00022475"/>
    </source>
</evidence>
<evidence type="ECO:0000256" key="2">
    <source>
        <dbReference type="ARBA" id="ARBA00022448"/>
    </source>
</evidence>
<comment type="caution">
    <text evidence="9">The sequence shown here is derived from an EMBL/GenBank/DDBJ whole genome shotgun (WGS) entry which is preliminary data.</text>
</comment>
<name>A0A4Q9DFM5_9BACL</name>
<dbReference type="InterPro" id="IPR035906">
    <property type="entry name" value="MetI-like_sf"/>
</dbReference>
<comment type="similarity">
    <text evidence="7">Belongs to the binding-protein-dependent transport system permease family.</text>
</comment>
<keyword evidence="4 7" id="KW-0812">Transmembrane</keyword>
<keyword evidence="5 7" id="KW-1133">Transmembrane helix</keyword>
<feature type="transmembrane region" description="Helical" evidence="7">
    <location>
        <begin position="108"/>
        <end position="130"/>
    </location>
</feature>
<dbReference type="Pfam" id="PF00528">
    <property type="entry name" value="BPD_transp_1"/>
    <property type="match status" value="1"/>
</dbReference>
<reference evidence="9 10" key="1">
    <citation type="submission" date="2019-02" db="EMBL/GenBank/DDBJ databases">
        <title>Paenibacillus sp. nov., isolated from surface-sterilized tissue of Thalictrum simplex L.</title>
        <authorList>
            <person name="Tuo L."/>
        </authorList>
    </citation>
    <scope>NUCLEOTIDE SEQUENCE [LARGE SCALE GENOMIC DNA]</scope>
    <source>
        <strain evidence="9 10">N2SHLJ1</strain>
    </source>
</reference>
<evidence type="ECO:0000259" key="8">
    <source>
        <dbReference type="PROSITE" id="PS50928"/>
    </source>
</evidence>
<feature type="transmembrane region" description="Helical" evidence="7">
    <location>
        <begin position="12"/>
        <end position="34"/>
    </location>
</feature>
<dbReference type="RefSeq" id="WP_131017990.1">
    <property type="nucleotide sequence ID" value="NZ_SIRE01000033.1"/>
</dbReference>
<dbReference type="GO" id="GO:0055085">
    <property type="term" value="P:transmembrane transport"/>
    <property type="evidence" value="ECO:0007669"/>
    <property type="project" value="InterPro"/>
</dbReference>
<gene>
    <name evidence="9" type="ORF">EYB31_33675</name>
</gene>
<evidence type="ECO:0000256" key="1">
    <source>
        <dbReference type="ARBA" id="ARBA00004651"/>
    </source>
</evidence>
<proteinExistence type="inferred from homology"/>
<dbReference type="SUPFAM" id="SSF161098">
    <property type="entry name" value="MetI-like"/>
    <property type="match status" value="1"/>
</dbReference>
<feature type="transmembrane region" description="Helical" evidence="7">
    <location>
        <begin position="77"/>
        <end position="96"/>
    </location>
</feature>
<organism evidence="9 10">
    <name type="scientific">Paenibacillus thalictri</name>
    <dbReference type="NCBI Taxonomy" id="2527873"/>
    <lineage>
        <taxon>Bacteria</taxon>
        <taxon>Bacillati</taxon>
        <taxon>Bacillota</taxon>
        <taxon>Bacilli</taxon>
        <taxon>Bacillales</taxon>
        <taxon>Paenibacillaceae</taxon>
        <taxon>Paenibacillus</taxon>
    </lineage>
</organism>
<comment type="subcellular location">
    <subcellularLocation>
        <location evidence="1 7">Cell membrane</location>
        <topology evidence="1 7">Multi-pass membrane protein</topology>
    </subcellularLocation>
</comment>
<evidence type="ECO:0000256" key="6">
    <source>
        <dbReference type="ARBA" id="ARBA00023136"/>
    </source>
</evidence>
<evidence type="ECO:0000313" key="9">
    <source>
        <dbReference type="EMBL" id="TBL70269.1"/>
    </source>
</evidence>
<keyword evidence="3" id="KW-1003">Cell membrane</keyword>
<dbReference type="PROSITE" id="PS51257">
    <property type="entry name" value="PROKAR_LIPOPROTEIN"/>
    <property type="match status" value="1"/>
</dbReference>
<evidence type="ECO:0000256" key="4">
    <source>
        <dbReference type="ARBA" id="ARBA00022692"/>
    </source>
</evidence>
<sequence>MKATFGERVFYFINYIILALAGLSCVLPLLNIVAVSLSDSSSIAAGRVSLYPIGLQWDSYQKLFVGTNILQAFRNNIVITTVGVILCMTFTIMAAYPLSRSYFYGRRFFTLAIVFTMLFGGGLIPTYLLVKSLGLVNTYGALWLPGLVSAYNMLLMRTFFENIPEELLEASRIDGCSETRTLLQIILPLSFPILATLTLFYSVGFWNMFSNVLIYINDSSKFNMTVLVQNMIKSQTILQEIGQLDPDQVQRMTPESIKSAAIVVLIVPMLCVYPFLQKYFVKGSMIGSIKG</sequence>
<keyword evidence="2 7" id="KW-0813">Transport</keyword>